<dbReference type="EMBL" id="JACHDR010000001">
    <property type="protein sequence ID" value="MBB5513137.1"/>
    <property type="molecule type" value="Genomic_DNA"/>
</dbReference>
<proteinExistence type="predicted"/>
<dbReference type="Pfam" id="PF04978">
    <property type="entry name" value="MST"/>
    <property type="match status" value="1"/>
</dbReference>
<protein>
    <recommendedName>
        <fullName evidence="3">Mini-circle protein</fullName>
    </recommendedName>
</protein>
<dbReference type="RefSeq" id="WP_183665332.1">
    <property type="nucleotide sequence ID" value="NZ_BAAARH010000002.1"/>
</dbReference>
<sequence length="166" mass="18493">MSNPDQLHVYAADFETQILAFIDQHRVMLLAALEGLTEEEAHRRLVPSKTTLLGLLKHAIFVERVWFQEARTGMSRADLGIGDSPDESFDLEDSDTIESVAREYLETCQASREAVAGVSASTVWCGNRRGPLTVQWIQLHVLRELAQHCGHAEILREQILAAGLEG</sequence>
<evidence type="ECO:0000313" key="1">
    <source>
        <dbReference type="EMBL" id="MBB5513137.1"/>
    </source>
</evidence>
<dbReference type="InterPro" id="IPR007061">
    <property type="entry name" value="MST-like"/>
</dbReference>
<dbReference type="SUPFAM" id="SSF109854">
    <property type="entry name" value="DinB/YfiT-like putative metalloenzymes"/>
    <property type="match status" value="1"/>
</dbReference>
<dbReference type="InterPro" id="IPR034660">
    <property type="entry name" value="DinB/YfiT-like"/>
</dbReference>
<accession>A0A7W8TUH6</accession>
<comment type="caution">
    <text evidence="1">The sequence shown here is derived from an EMBL/GenBank/DDBJ whole genome shotgun (WGS) entry which is preliminary data.</text>
</comment>
<reference evidence="1 2" key="1">
    <citation type="submission" date="2020-08" db="EMBL/GenBank/DDBJ databases">
        <title>Sequencing the genomes of 1000 actinobacteria strains.</title>
        <authorList>
            <person name="Klenk H.-P."/>
        </authorList>
    </citation>
    <scope>NUCLEOTIDE SEQUENCE [LARGE SCALE GENOMIC DNA]</scope>
    <source>
        <strain evidence="1 2">DSM 105783</strain>
    </source>
</reference>
<gene>
    <name evidence="1" type="ORF">HD598_001824</name>
</gene>
<organism evidence="1 2">
    <name type="scientific">Neomicrococcus aestuarii</name>
    <dbReference type="NCBI Taxonomy" id="556325"/>
    <lineage>
        <taxon>Bacteria</taxon>
        <taxon>Bacillati</taxon>
        <taxon>Actinomycetota</taxon>
        <taxon>Actinomycetes</taxon>
        <taxon>Micrococcales</taxon>
        <taxon>Micrococcaceae</taxon>
        <taxon>Neomicrococcus</taxon>
    </lineage>
</organism>
<evidence type="ECO:0008006" key="3">
    <source>
        <dbReference type="Google" id="ProtNLM"/>
    </source>
</evidence>
<dbReference type="AlphaFoldDB" id="A0A7W8TUH6"/>
<dbReference type="Gene3D" id="1.20.120.450">
    <property type="entry name" value="dinb family like domain"/>
    <property type="match status" value="1"/>
</dbReference>
<evidence type="ECO:0000313" key="2">
    <source>
        <dbReference type="Proteomes" id="UP000580797"/>
    </source>
</evidence>
<dbReference type="Proteomes" id="UP000580797">
    <property type="component" value="Unassembled WGS sequence"/>
</dbReference>
<name>A0A7W8TUH6_9MICC</name>